<evidence type="ECO:0000313" key="2">
    <source>
        <dbReference type="EMBL" id="BCU02664.1"/>
    </source>
</evidence>
<feature type="transmembrane region" description="Helical" evidence="1">
    <location>
        <begin position="59"/>
        <end position="79"/>
    </location>
</feature>
<evidence type="ECO:0000313" key="3">
    <source>
        <dbReference type="Proteomes" id="UP001253637"/>
    </source>
</evidence>
<dbReference type="EMBL" id="LC625835">
    <property type="protein sequence ID" value="BCU02664.1"/>
    <property type="molecule type" value="Genomic_DNA"/>
</dbReference>
<accession>A0A811BLG5</accession>
<name>A0A811BLG5_9VIRU</name>
<proteinExistence type="predicted"/>
<keyword evidence="1" id="KW-0812">Transmembrane</keyword>
<evidence type="ECO:0000256" key="1">
    <source>
        <dbReference type="SAM" id="Phobius"/>
    </source>
</evidence>
<feature type="transmembrane region" description="Helical" evidence="1">
    <location>
        <begin position="12"/>
        <end position="33"/>
    </location>
</feature>
<organism evidence="2 3">
    <name type="scientific">Pandoravirus japonicus</name>
    <dbReference type="NCBI Taxonomy" id="2823154"/>
    <lineage>
        <taxon>Viruses</taxon>
        <taxon>Pandoravirus</taxon>
    </lineage>
</organism>
<reference evidence="2" key="1">
    <citation type="submission" date="2021-04" db="EMBL/GenBank/DDBJ databases">
        <title>Draft Genome Sequence of Pandoravirus japonicus, Isolated from the Sabaishi River of Niigata, Japan.</title>
        <authorList>
            <person name="Hosokawa N."/>
            <person name="Takahashi H."/>
            <person name="Aoki K."/>
            <person name="Takemura M."/>
        </authorList>
    </citation>
    <scope>NUCLEOTIDE SEQUENCE</scope>
</reference>
<dbReference type="Proteomes" id="UP001253637">
    <property type="component" value="Segment"/>
</dbReference>
<sequence length="260" mass="28897">MWPLSSWRSSIMLSVVFFSWSMGLVLFVLGCGARKGPSGIAGRNRADVRPCAQKRIGRCLFFLFTPFYLSFALFCPMAAQCRLQQKNRGVRQKKRCDRSQCVANGDDGVFSVFWHFFGFFSVSNSQRLPAGDMRSQTRRDAQSKQELLAARVQRRRPPYRPRGRVYVASQGIESCPRTLESYGGQGRQRVVIIIIIIVVVDGGGGVVTINQPCVVPGLTRASKNIVADHNVSSVKRMRAVHMCGSGLMLVNGQPAHSRPN</sequence>
<keyword evidence="1" id="KW-0472">Membrane</keyword>
<keyword evidence="1" id="KW-1133">Transmembrane helix</keyword>
<protein>
    <submittedName>
        <fullName evidence="2">Uncharacterized protein</fullName>
    </submittedName>
</protein>